<dbReference type="InterPro" id="IPR055284">
    <property type="entry name" value="Galaxin-like"/>
</dbReference>
<protein>
    <recommendedName>
        <fullName evidence="1">Galaxin-like repeats domain-containing protein</fullName>
    </recommendedName>
</protein>
<name>A0AA88PTN9_9TELE</name>
<dbReference type="Proteomes" id="UP001187343">
    <property type="component" value="Unassembled WGS sequence"/>
</dbReference>
<dbReference type="Pfam" id="PF24748">
    <property type="entry name" value="Galaxin_repeat"/>
    <property type="match status" value="2"/>
</dbReference>
<dbReference type="PANTHER" id="PTHR34490:SF3">
    <property type="entry name" value="GALAXIN-LIKE ISOFORM X2"/>
    <property type="match status" value="1"/>
</dbReference>
<dbReference type="EMBL" id="JAUYZG010000011">
    <property type="protein sequence ID" value="KAK2894853.1"/>
    <property type="molecule type" value="Genomic_DNA"/>
</dbReference>
<keyword evidence="3" id="KW-1185">Reference proteome</keyword>
<proteinExistence type="predicted"/>
<sequence length="254" mass="27871">MQKAANRGRFCWRRVGGAQAVLAHPKSCHSHEHGTSRQEIVVAAEGASNITLGLSQLVANCCGSVAYNPLNEICCNDNILTRSSTQANCCGSVTYLTTTHLCCGGNKTFELKENRSCCGNKTFDMTTHCCCTKPTLEVKPKNDTCCRTETDLRCGSEPYNPHEQICCLGYLYKRTSALTKCCGKYVYTLSDDNVLCCNGILHRNVPVQSECVGGVMYIPGNTTCQMSVRPRLGEHCCGGQTFNPRMHICYNGHR</sequence>
<evidence type="ECO:0000259" key="1">
    <source>
        <dbReference type="Pfam" id="PF24748"/>
    </source>
</evidence>
<feature type="domain" description="Galaxin-like repeats" evidence="1">
    <location>
        <begin position="154"/>
        <end position="251"/>
    </location>
</feature>
<accession>A0AA88PTN9</accession>
<comment type="caution">
    <text evidence="2">The sequence shown here is derived from an EMBL/GenBank/DDBJ whole genome shotgun (WGS) entry which is preliminary data.</text>
</comment>
<organism evidence="2 3">
    <name type="scientific">Cirrhinus molitorella</name>
    <name type="common">mud carp</name>
    <dbReference type="NCBI Taxonomy" id="172907"/>
    <lineage>
        <taxon>Eukaryota</taxon>
        <taxon>Metazoa</taxon>
        <taxon>Chordata</taxon>
        <taxon>Craniata</taxon>
        <taxon>Vertebrata</taxon>
        <taxon>Euteleostomi</taxon>
        <taxon>Actinopterygii</taxon>
        <taxon>Neopterygii</taxon>
        <taxon>Teleostei</taxon>
        <taxon>Ostariophysi</taxon>
        <taxon>Cypriniformes</taxon>
        <taxon>Cyprinidae</taxon>
        <taxon>Labeoninae</taxon>
        <taxon>Labeonini</taxon>
        <taxon>Cirrhinus</taxon>
    </lineage>
</organism>
<feature type="domain" description="Galaxin-like repeats" evidence="1">
    <location>
        <begin position="59"/>
        <end position="149"/>
    </location>
</feature>
<dbReference type="InterPro" id="IPR056601">
    <property type="entry name" value="Galaxin_dom"/>
</dbReference>
<evidence type="ECO:0000313" key="2">
    <source>
        <dbReference type="EMBL" id="KAK2894853.1"/>
    </source>
</evidence>
<reference evidence="2" key="1">
    <citation type="submission" date="2023-08" db="EMBL/GenBank/DDBJ databases">
        <title>Chromosome-level Genome Assembly of mud carp (Cirrhinus molitorella).</title>
        <authorList>
            <person name="Liu H."/>
        </authorList>
    </citation>
    <scope>NUCLEOTIDE SEQUENCE</scope>
    <source>
        <strain evidence="2">Prfri</strain>
        <tissue evidence="2">Muscle</tissue>
    </source>
</reference>
<gene>
    <name evidence="2" type="ORF">Q8A67_012082</name>
</gene>
<dbReference type="PANTHER" id="PTHR34490">
    <property type="entry name" value="PROTEIN CBG12054-RELATED"/>
    <property type="match status" value="1"/>
</dbReference>
<evidence type="ECO:0000313" key="3">
    <source>
        <dbReference type="Proteomes" id="UP001187343"/>
    </source>
</evidence>
<dbReference type="AlphaFoldDB" id="A0AA88PTN9"/>